<evidence type="ECO:0000313" key="3">
    <source>
        <dbReference type="Proteomes" id="UP000824002"/>
    </source>
</evidence>
<name>A0A9D1FNQ9_9FIRM</name>
<protein>
    <submittedName>
        <fullName evidence="2">DUF1854 domain-containing protein</fullName>
    </submittedName>
</protein>
<comment type="caution">
    <text evidence="2">The sequence shown here is derived from an EMBL/GenBank/DDBJ whole genome shotgun (WGS) entry which is preliminary data.</text>
</comment>
<sequence>MSDFAYLSPGELRFSLDQNGILSLDYQGSHYEGVQLVRLFPFQNPDGMLSVSVQDGDARKELGIIESLSQLAPAQRETLQNYLRYKYFIPNIEKIGKIEEKLGYVYMDITTVLGPKTICIADVTSNLRLVGESSVSIVDVQGNRYAIEDIDKLSRENRQKIELYI</sequence>
<gene>
    <name evidence="2" type="ORF">IAB51_08345</name>
</gene>
<feature type="domain" description="DUF1854" evidence="1">
    <location>
        <begin position="31"/>
        <end position="161"/>
    </location>
</feature>
<evidence type="ECO:0000313" key="2">
    <source>
        <dbReference type="EMBL" id="HIS76803.1"/>
    </source>
</evidence>
<evidence type="ECO:0000259" key="1">
    <source>
        <dbReference type="Pfam" id="PF08909"/>
    </source>
</evidence>
<reference evidence="2" key="1">
    <citation type="submission" date="2020-10" db="EMBL/GenBank/DDBJ databases">
        <authorList>
            <person name="Gilroy R."/>
        </authorList>
    </citation>
    <scope>NUCLEOTIDE SEQUENCE</scope>
    <source>
        <strain evidence="2">CHK199-13235</strain>
    </source>
</reference>
<dbReference type="InterPro" id="IPR015005">
    <property type="entry name" value="DUF1854"/>
</dbReference>
<organism evidence="2 3">
    <name type="scientific">Candidatus Merdivicinus excrementipullorum</name>
    <dbReference type="NCBI Taxonomy" id="2840867"/>
    <lineage>
        <taxon>Bacteria</taxon>
        <taxon>Bacillati</taxon>
        <taxon>Bacillota</taxon>
        <taxon>Clostridia</taxon>
        <taxon>Eubacteriales</taxon>
        <taxon>Oscillospiraceae</taxon>
        <taxon>Oscillospiraceae incertae sedis</taxon>
        <taxon>Candidatus Merdivicinus</taxon>
    </lineage>
</organism>
<dbReference type="Pfam" id="PF08909">
    <property type="entry name" value="DUF1854"/>
    <property type="match status" value="1"/>
</dbReference>
<accession>A0A9D1FNQ9</accession>
<dbReference type="EMBL" id="DVJP01000054">
    <property type="protein sequence ID" value="HIS76803.1"/>
    <property type="molecule type" value="Genomic_DNA"/>
</dbReference>
<proteinExistence type="predicted"/>
<dbReference type="Proteomes" id="UP000824002">
    <property type="component" value="Unassembled WGS sequence"/>
</dbReference>
<reference evidence="2" key="2">
    <citation type="journal article" date="2021" name="PeerJ">
        <title>Extensive microbial diversity within the chicken gut microbiome revealed by metagenomics and culture.</title>
        <authorList>
            <person name="Gilroy R."/>
            <person name="Ravi A."/>
            <person name="Getino M."/>
            <person name="Pursley I."/>
            <person name="Horton D.L."/>
            <person name="Alikhan N.F."/>
            <person name="Baker D."/>
            <person name="Gharbi K."/>
            <person name="Hall N."/>
            <person name="Watson M."/>
            <person name="Adriaenssens E.M."/>
            <person name="Foster-Nyarko E."/>
            <person name="Jarju S."/>
            <person name="Secka A."/>
            <person name="Antonio M."/>
            <person name="Oren A."/>
            <person name="Chaudhuri R.R."/>
            <person name="La Ragione R."/>
            <person name="Hildebrand F."/>
            <person name="Pallen M.J."/>
        </authorList>
    </citation>
    <scope>NUCLEOTIDE SEQUENCE</scope>
    <source>
        <strain evidence="2">CHK199-13235</strain>
    </source>
</reference>
<dbReference type="AlphaFoldDB" id="A0A9D1FNQ9"/>